<feature type="repeat" description="TPR" evidence="1">
    <location>
        <begin position="196"/>
        <end position="229"/>
    </location>
</feature>
<reference evidence="2" key="5">
    <citation type="submission" date="2020-09" db="EMBL/GenBank/DDBJ databases">
        <authorList>
            <person name="Sun Q."/>
            <person name="Ohkuma M."/>
        </authorList>
    </citation>
    <scope>NUCLEOTIDE SEQUENCE</scope>
    <source>
        <strain evidence="2">JCM 4434</strain>
    </source>
</reference>
<reference evidence="3" key="3">
    <citation type="submission" date="2016-08" db="EMBL/GenBank/DDBJ databases">
        <title>Sequencing, Assembly and Comparative Genomics of S. aureofaciens ATCC 10762.</title>
        <authorList>
            <person name="Gradnigo J.S."/>
            <person name="Johnson N."/>
            <person name="Somerville G.A."/>
        </authorList>
    </citation>
    <scope>NUCLEOTIDE SEQUENCE [LARGE SCALE GENOMIC DNA]</scope>
    <source>
        <strain evidence="3">ATCC 10762</strain>
    </source>
</reference>
<keyword evidence="4" id="KW-1185">Reference proteome</keyword>
<dbReference type="KEGG" id="kau:B6264_25415"/>
<dbReference type="SMART" id="SM00028">
    <property type="entry name" value="TPR"/>
    <property type="match status" value="5"/>
</dbReference>
<dbReference type="Proteomes" id="UP000037395">
    <property type="component" value="Unassembled WGS sequence"/>
</dbReference>
<reference evidence="4" key="4">
    <citation type="submission" date="2016-08" db="EMBL/GenBank/DDBJ databases">
        <title>Sequencing, assembly and comparative genomics of S. aureofaciens ATCC 10762.</title>
        <authorList>
            <person name="Gradnigo J.S."/>
            <person name="Johnson N."/>
            <person name="Somerville G.A."/>
        </authorList>
    </citation>
    <scope>NUCLEOTIDE SEQUENCE [LARGE SCALE GENOMIC DNA]</scope>
    <source>
        <strain evidence="4">ATCC 10762 / DSM 40127 / CCM 3239 / JCM 4008 / LMG 5968 / NBRC 12843 / NCIMB 8234 / A-377</strain>
    </source>
</reference>
<accession>A0A8H9I1V3</accession>
<sequence length="402" mass="43816">MSAIAAQDAHRYRYHDLLRLFAQEVSGATETPADIAQSLARVVDAHLTAVVDADELLRPGHQREAGCEASAAGPALQRFVGPSAALRWLESERAAIVSVALQAAGHGAVRPDQLAELTTRLRAFLQRRGHWTDWELLATATVEAAGDSDCWARAAAIGHLELGTLASTRHRFAQAVAELRLSVELFGRTGDELRQGRALNNLGVVYIETGRHQEAADCLERALAVQRARGSELDAAITLDNLGLLHLRRGAREEASAHCLESIAFHRAGASAELASAPLNILGLVRCEQGRLDEAIALQFESRDLARMQGNLYREALALLDLAEAYRRQGELRQAVDCAEQGLEIRRRLGDPYGTGRPSPGWVPRWTRQGSGTAHPDTTSITLYVHGWYSQGTYYADDLSIS</sequence>
<accession>A0A1E7N2D5</accession>
<organism evidence="3 4">
    <name type="scientific">Kitasatospora aureofaciens</name>
    <name type="common">Streptomyces aureofaciens</name>
    <dbReference type="NCBI Taxonomy" id="1894"/>
    <lineage>
        <taxon>Bacteria</taxon>
        <taxon>Bacillati</taxon>
        <taxon>Actinomycetota</taxon>
        <taxon>Actinomycetes</taxon>
        <taxon>Kitasatosporales</taxon>
        <taxon>Streptomycetaceae</taxon>
        <taxon>Kitasatospora</taxon>
    </lineage>
</organism>
<proteinExistence type="predicted"/>
<dbReference type="InterPro" id="IPR011990">
    <property type="entry name" value="TPR-like_helical_dom_sf"/>
</dbReference>
<evidence type="ECO:0000313" key="4">
    <source>
        <dbReference type="Proteomes" id="UP000037395"/>
    </source>
</evidence>
<dbReference type="OrthoDB" id="4332808at2"/>
<protein>
    <submittedName>
        <fullName evidence="3">Uncharacterized protein</fullName>
    </submittedName>
</protein>
<dbReference type="Pfam" id="PF13424">
    <property type="entry name" value="TPR_12"/>
    <property type="match status" value="2"/>
</dbReference>
<evidence type="ECO:0000313" key="3">
    <source>
        <dbReference type="EMBL" id="OEV34849.1"/>
    </source>
</evidence>
<dbReference type="Proteomes" id="UP000610124">
    <property type="component" value="Unassembled WGS sequence"/>
</dbReference>
<reference evidence="3 4" key="2">
    <citation type="submission" date="2014-07" db="EMBL/GenBank/DDBJ databases">
        <authorList>
            <person name="Zhang J.E."/>
            <person name="Yang H."/>
            <person name="Guo J."/>
            <person name="Deng Z."/>
            <person name="Luo H."/>
            <person name="Luo M."/>
            <person name="Zhao B."/>
        </authorList>
    </citation>
    <scope>NUCLEOTIDE SEQUENCE [LARGE SCALE GENOMIC DNA]</scope>
    <source>
        <strain evidence="3">ATCC 10762</strain>
        <strain evidence="4">ATCC 10762 / DSM 40127 / CCM 3239 / JCM 4008 / LMG 5968 / NBRC 12843 / NCIMB 8234 / A-377</strain>
    </source>
</reference>
<name>A0A1E7N2D5_KITAU</name>
<evidence type="ECO:0000256" key="1">
    <source>
        <dbReference type="PROSITE-ProRule" id="PRU00339"/>
    </source>
</evidence>
<keyword evidence="1" id="KW-0802">TPR repeat</keyword>
<evidence type="ECO:0000313" key="5">
    <source>
        <dbReference type="Proteomes" id="UP000610124"/>
    </source>
</evidence>
<dbReference type="PANTHER" id="PTHR10098">
    <property type="entry name" value="RAPSYN-RELATED"/>
    <property type="match status" value="1"/>
</dbReference>
<reference evidence="2 5" key="1">
    <citation type="journal article" date="2014" name="Int. J. Syst. Evol. Microbiol.">
        <title>Complete genome sequence of Corynebacterium casei LMG S-19264T (=DSM 44701T), isolated from a smear-ripened cheese.</title>
        <authorList>
            <consortium name="US DOE Joint Genome Institute (JGI-PGF)"/>
            <person name="Walter F."/>
            <person name="Albersmeier A."/>
            <person name="Kalinowski J."/>
            <person name="Ruckert C."/>
        </authorList>
    </citation>
    <scope>NUCLEOTIDE SEQUENCE [LARGE SCALE GENOMIC DNA]</scope>
    <source>
        <strain evidence="2 5">JCM 4434</strain>
    </source>
</reference>
<dbReference type="EMBL" id="BMUB01000014">
    <property type="protein sequence ID" value="GGU92974.1"/>
    <property type="molecule type" value="Genomic_DNA"/>
</dbReference>
<dbReference type="RefSeq" id="WP_030557745.1">
    <property type="nucleotide sequence ID" value="NZ_JBFABS010000008.1"/>
</dbReference>
<dbReference type="AlphaFoldDB" id="A0A1E7N2D5"/>
<comment type="caution">
    <text evidence="3">The sequence shown here is derived from an EMBL/GenBank/DDBJ whole genome shotgun (WGS) entry which is preliminary data.</text>
</comment>
<dbReference type="Gene3D" id="1.25.40.10">
    <property type="entry name" value="Tetratricopeptide repeat domain"/>
    <property type="match status" value="1"/>
</dbReference>
<gene>
    <name evidence="2" type="ORF">GCM10010502_53180</name>
    <name evidence="3" type="ORF">HS99_0010305</name>
</gene>
<dbReference type="SUPFAM" id="SSF48452">
    <property type="entry name" value="TPR-like"/>
    <property type="match status" value="2"/>
</dbReference>
<dbReference type="InterPro" id="IPR019734">
    <property type="entry name" value="TPR_rpt"/>
</dbReference>
<evidence type="ECO:0000313" key="2">
    <source>
        <dbReference type="EMBL" id="GGU92974.1"/>
    </source>
</evidence>
<dbReference type="PROSITE" id="PS50005">
    <property type="entry name" value="TPR"/>
    <property type="match status" value="1"/>
</dbReference>
<dbReference type="EMBL" id="JPRF03000043">
    <property type="protein sequence ID" value="OEV34849.1"/>
    <property type="molecule type" value="Genomic_DNA"/>
</dbReference>